<dbReference type="EMBL" id="JAAHCF010001309">
    <property type="protein sequence ID" value="KAK8140973.1"/>
    <property type="molecule type" value="Genomic_DNA"/>
</dbReference>
<proteinExistence type="predicted"/>
<feature type="compositionally biased region" description="Polar residues" evidence="1">
    <location>
        <begin position="384"/>
        <end position="419"/>
    </location>
</feature>
<feature type="non-terminal residue" evidence="2">
    <location>
        <position position="462"/>
    </location>
</feature>
<evidence type="ECO:0000313" key="2">
    <source>
        <dbReference type="EMBL" id="KAK8140973.1"/>
    </source>
</evidence>
<gene>
    <name evidence="2" type="ORF">G3M48_001162</name>
</gene>
<protein>
    <submittedName>
        <fullName evidence="2">Uncharacterized protein</fullName>
    </submittedName>
</protein>
<dbReference type="AlphaFoldDB" id="A0AAW0RG33"/>
<organism evidence="2 3">
    <name type="scientific">Beauveria asiatica</name>
    <dbReference type="NCBI Taxonomy" id="1069075"/>
    <lineage>
        <taxon>Eukaryota</taxon>
        <taxon>Fungi</taxon>
        <taxon>Dikarya</taxon>
        <taxon>Ascomycota</taxon>
        <taxon>Pezizomycotina</taxon>
        <taxon>Sordariomycetes</taxon>
        <taxon>Hypocreomycetidae</taxon>
        <taxon>Hypocreales</taxon>
        <taxon>Cordycipitaceae</taxon>
        <taxon>Beauveria</taxon>
    </lineage>
</organism>
<reference evidence="2 3" key="1">
    <citation type="submission" date="2020-02" db="EMBL/GenBank/DDBJ databases">
        <title>Comparative genomics of the hypocrealean fungal genus Beauvera.</title>
        <authorList>
            <person name="Showalter D.N."/>
            <person name="Bushley K.E."/>
            <person name="Rehner S.A."/>
        </authorList>
    </citation>
    <scope>NUCLEOTIDE SEQUENCE [LARGE SCALE GENOMIC DNA]</scope>
    <source>
        <strain evidence="2 3">ARSEF4384</strain>
    </source>
</reference>
<feature type="region of interest" description="Disordered" evidence="1">
    <location>
        <begin position="381"/>
        <end position="462"/>
    </location>
</feature>
<dbReference type="Proteomes" id="UP001397290">
    <property type="component" value="Unassembled WGS sequence"/>
</dbReference>
<feature type="compositionally biased region" description="Basic and acidic residues" evidence="1">
    <location>
        <begin position="424"/>
        <end position="442"/>
    </location>
</feature>
<name>A0AAW0RG33_9HYPO</name>
<comment type="caution">
    <text evidence="2">The sequence shown here is derived from an EMBL/GenBank/DDBJ whole genome shotgun (WGS) entry which is preliminary data.</text>
</comment>
<evidence type="ECO:0000313" key="3">
    <source>
        <dbReference type="Proteomes" id="UP001397290"/>
    </source>
</evidence>
<accession>A0AAW0RG33</accession>
<sequence>MASLPLSSLPSGSLHLDAFQDLNYSLGRGLSENDFILTTIRRCGEHEVEDRINIWILSRRNGGVYVSASCAGKQCCPCAPQGDPRYLLFNNGDWLKGDDERVLISQSDEPCSGAQETGSLDGSDRTLVGSVPCGGGQETGALTESASSHSVVPACEIDRTSEYSTKSLHSIQLMSHERPAEADSLIIAKILSGLTRILLSKSDYSSDAIKTAWEGNKETSSLLDLWDHIASSITGLLVLTAIGNSFYNFYELGRTPESSLDNLSKAEWANLRPKLSYLYHRLRGTPVFNQEVAIFNPVAFCCRYLQLQREESMDYGAMCQTFGASDWVKAKSDVFERKTIGELLAPQEDPGLDLSSYRASDKDSKEWKELVAAVEKLVVDEETQPTSAAERQTPPSQQGTTSCGPSYNTGHILSTSHDCTSPHPRSEYRGDNSSILEEHDASADDAAGLGGADPRQNGSGNL</sequence>
<evidence type="ECO:0000256" key="1">
    <source>
        <dbReference type="SAM" id="MobiDB-lite"/>
    </source>
</evidence>
<keyword evidence="3" id="KW-1185">Reference proteome</keyword>